<dbReference type="AlphaFoldDB" id="A0A9D1FAD5"/>
<dbReference type="NCBIfam" id="TIGR03960">
    <property type="entry name" value="rSAM_fuse_unch"/>
    <property type="match status" value="1"/>
</dbReference>
<dbReference type="Pfam" id="PF04055">
    <property type="entry name" value="Radical_SAM"/>
    <property type="match status" value="1"/>
</dbReference>
<dbReference type="Gene3D" id="3.80.30.20">
    <property type="entry name" value="tm_1862 like domain"/>
    <property type="match status" value="1"/>
</dbReference>
<dbReference type="GO" id="GO:0003824">
    <property type="term" value="F:catalytic activity"/>
    <property type="evidence" value="ECO:0007669"/>
    <property type="project" value="InterPro"/>
</dbReference>
<protein>
    <submittedName>
        <fullName evidence="2">TIGR03960 family B12-binding radical SAM protein</fullName>
    </submittedName>
</protein>
<dbReference type="Proteomes" id="UP000886741">
    <property type="component" value="Unassembled WGS sequence"/>
</dbReference>
<dbReference type="SMART" id="SM00729">
    <property type="entry name" value="Elp3"/>
    <property type="match status" value="1"/>
</dbReference>
<dbReference type="SUPFAM" id="SSF102114">
    <property type="entry name" value="Radical SAM enzymes"/>
    <property type="match status" value="1"/>
</dbReference>
<evidence type="ECO:0000313" key="2">
    <source>
        <dbReference type="EMBL" id="HIS65233.1"/>
    </source>
</evidence>
<reference evidence="2" key="2">
    <citation type="journal article" date="2021" name="PeerJ">
        <title>Extensive microbial diversity within the chicken gut microbiome revealed by metagenomics and culture.</title>
        <authorList>
            <person name="Gilroy R."/>
            <person name="Ravi A."/>
            <person name="Getino M."/>
            <person name="Pursley I."/>
            <person name="Horton D.L."/>
            <person name="Alikhan N.F."/>
            <person name="Baker D."/>
            <person name="Gharbi K."/>
            <person name="Hall N."/>
            <person name="Watson M."/>
            <person name="Adriaenssens E.M."/>
            <person name="Foster-Nyarko E."/>
            <person name="Jarju S."/>
            <person name="Secka A."/>
            <person name="Antonio M."/>
            <person name="Oren A."/>
            <person name="Chaudhuri R.R."/>
            <person name="La Ragione R."/>
            <person name="Hildebrand F."/>
            <person name="Pallen M.J."/>
        </authorList>
    </citation>
    <scope>NUCLEOTIDE SEQUENCE</scope>
    <source>
        <strain evidence="2">ChiBcec16-1751</strain>
    </source>
</reference>
<reference evidence="2" key="1">
    <citation type="submission" date="2020-10" db="EMBL/GenBank/DDBJ databases">
        <authorList>
            <person name="Gilroy R."/>
        </authorList>
    </citation>
    <scope>NUCLEOTIDE SEQUENCE</scope>
    <source>
        <strain evidence="2">ChiBcec16-1751</strain>
    </source>
</reference>
<evidence type="ECO:0000259" key="1">
    <source>
        <dbReference type="PROSITE" id="PS51918"/>
    </source>
</evidence>
<dbReference type="InterPro" id="IPR023404">
    <property type="entry name" value="rSAM_horseshoe"/>
</dbReference>
<dbReference type="InterPro" id="IPR006638">
    <property type="entry name" value="Elp3/MiaA/NifB-like_rSAM"/>
</dbReference>
<dbReference type="InterPro" id="IPR045784">
    <property type="entry name" value="Radical_SAM_N2"/>
</dbReference>
<dbReference type="PANTHER" id="PTHR42731">
    <property type="entry name" value="SLL1084 PROTEIN"/>
    <property type="match status" value="1"/>
</dbReference>
<dbReference type="CDD" id="cd01335">
    <property type="entry name" value="Radical_SAM"/>
    <property type="match status" value="1"/>
</dbReference>
<dbReference type="PANTHER" id="PTHR42731:SF1">
    <property type="entry name" value="RADICAL SAM DOMAIN PROTEIN"/>
    <property type="match status" value="1"/>
</dbReference>
<dbReference type="SFLD" id="SFLDG01082">
    <property type="entry name" value="B12-binding_domain_containing"/>
    <property type="match status" value="1"/>
</dbReference>
<dbReference type="EMBL" id="DVJJ01000117">
    <property type="protein sequence ID" value="HIS65233.1"/>
    <property type="molecule type" value="Genomic_DNA"/>
</dbReference>
<proteinExistence type="predicted"/>
<organism evidence="2 3">
    <name type="scientific">Candidatus Avoscillospira avistercoris</name>
    <dbReference type="NCBI Taxonomy" id="2840707"/>
    <lineage>
        <taxon>Bacteria</taxon>
        <taxon>Bacillati</taxon>
        <taxon>Bacillota</taxon>
        <taxon>Clostridia</taxon>
        <taxon>Eubacteriales</taxon>
        <taxon>Oscillospiraceae</taxon>
        <taxon>Oscillospiraceae incertae sedis</taxon>
        <taxon>Candidatus Avoscillospira</taxon>
    </lineage>
</organism>
<dbReference type="PROSITE" id="PS51918">
    <property type="entry name" value="RADICAL_SAM"/>
    <property type="match status" value="1"/>
</dbReference>
<gene>
    <name evidence="2" type="ORF">IAA83_07685</name>
</gene>
<dbReference type="InterPro" id="IPR023862">
    <property type="entry name" value="CHP03960_rSAM"/>
</dbReference>
<dbReference type="InterPro" id="IPR007197">
    <property type="entry name" value="rSAM"/>
</dbReference>
<accession>A0A9D1FAD5</accession>
<name>A0A9D1FAD5_9FIRM</name>
<dbReference type="GO" id="GO:0051536">
    <property type="term" value="F:iron-sulfur cluster binding"/>
    <property type="evidence" value="ECO:0007669"/>
    <property type="project" value="InterPro"/>
</dbReference>
<comment type="caution">
    <text evidence="2">The sequence shown here is derived from an EMBL/GenBank/DDBJ whole genome shotgun (WGS) entry which is preliminary data.</text>
</comment>
<feature type="domain" description="Radical SAM core" evidence="1">
    <location>
        <begin position="252"/>
        <end position="488"/>
    </location>
</feature>
<evidence type="ECO:0000313" key="3">
    <source>
        <dbReference type="Proteomes" id="UP000886741"/>
    </source>
</evidence>
<sequence length="610" mass="69735">MTTLLERILPTVQKPARYVGGEYNQIVKDKAQVDVRVAFCFPDTYEIGMSNLGMRILYGVMNHQPNVWCERVFAPWGDMEEQMRKHNLPLWALESHDPVKDFDLIAFTVGYEMSYANILNMLNLAQVPLHAADRHDLKNIVFAGGACMYNSEPLADFIDFFSLGEGEDSTVEILELYTKAKSEHWTKDQFLLEVSKIEGMYVPSFYEHTYNEDGTLKAITPKNGAPKTVTKRIVHDLDHAFYPTKDIVPSTEIVHDRTNLEVFRGCIRGCRFCQAGFTYRPLRPRSVEVLTRQAKEALEDSGNHEITLSSLSTSDYKQLEALANDLLDYCTPRKINLSLPSLRADNFSRELMEKVQKVRKSGLTFAPEAGTQRLRDAINKNVTEEEVLETCATAFEGGWSSVKLYFMLGLPTETDEDVLGIADLVYKILKTWREKATNRKRGCRISVATAYFVPKPFTPFQWEAQISPEEYTRRQRLLKEHMPAKSVDYKWHESSLSRLEAVLARGDRRLGAVLEHAVLHGAKLDGWDEYFRYDLWLDAFQACGIDPDFYTRERREDELLPWDTIDVGVKKQFLQKERKAAYASTITPDCRTQCTGCGANLLYPEGPCDA</sequence>
<dbReference type="InterPro" id="IPR058240">
    <property type="entry name" value="rSAM_sf"/>
</dbReference>
<dbReference type="Pfam" id="PF19864">
    <property type="entry name" value="Radical_SAM_N2"/>
    <property type="match status" value="1"/>
</dbReference>
<dbReference type="SFLD" id="SFLDS00029">
    <property type="entry name" value="Radical_SAM"/>
    <property type="match status" value="1"/>
</dbReference>